<accession>A0A380JXP1</accession>
<reference evidence="2 3" key="1">
    <citation type="submission" date="2018-06" db="EMBL/GenBank/DDBJ databases">
        <authorList>
            <consortium name="Pathogen Informatics"/>
            <person name="Doyle S."/>
        </authorList>
    </citation>
    <scope>NUCLEOTIDE SEQUENCE [LARGE SCALE GENOMIC DNA]</scope>
    <source>
        <strain evidence="2 3">NCTC4670</strain>
    </source>
</reference>
<dbReference type="PANTHER" id="PTHR30615:SF8">
    <property type="entry name" value="UPF0047 PROTEIN C4A8.02C"/>
    <property type="match status" value="1"/>
</dbReference>
<name>A0A380JXP1_STRDY</name>
<dbReference type="RefSeq" id="WP_115246714.1">
    <property type="nucleotide sequence ID" value="NZ_UHFG01000004.1"/>
</dbReference>
<evidence type="ECO:0000313" key="3">
    <source>
        <dbReference type="Proteomes" id="UP000254797"/>
    </source>
</evidence>
<evidence type="ECO:0000256" key="1">
    <source>
        <dbReference type="ARBA" id="ARBA00005534"/>
    </source>
</evidence>
<comment type="similarity">
    <text evidence="1">Belongs to the UPF0047 family.</text>
</comment>
<dbReference type="Pfam" id="PF01894">
    <property type="entry name" value="YjbQ"/>
    <property type="match status" value="1"/>
</dbReference>
<dbReference type="Proteomes" id="UP000254797">
    <property type="component" value="Unassembled WGS sequence"/>
</dbReference>
<dbReference type="InterPro" id="IPR035917">
    <property type="entry name" value="YjbQ-like_sf"/>
</dbReference>
<dbReference type="SUPFAM" id="SSF111038">
    <property type="entry name" value="YjbQ-like"/>
    <property type="match status" value="1"/>
</dbReference>
<proteinExistence type="inferred from homology"/>
<dbReference type="InterPro" id="IPR001602">
    <property type="entry name" value="UPF0047_YjbQ-like"/>
</dbReference>
<organism evidence="2 3">
    <name type="scientific">Streptococcus dysgalactiae subsp. dysgalactiae</name>
    <dbReference type="NCBI Taxonomy" id="99822"/>
    <lineage>
        <taxon>Bacteria</taxon>
        <taxon>Bacillati</taxon>
        <taxon>Bacillota</taxon>
        <taxon>Bacilli</taxon>
        <taxon>Lactobacillales</taxon>
        <taxon>Streptococcaceae</taxon>
        <taxon>Streptococcus</taxon>
    </lineage>
</organism>
<dbReference type="PANTHER" id="PTHR30615">
    <property type="entry name" value="UNCHARACTERIZED PROTEIN YJBQ-RELATED"/>
    <property type="match status" value="1"/>
</dbReference>
<protein>
    <submittedName>
        <fullName evidence="2">Uncharacterized conserved protein</fullName>
    </submittedName>
</protein>
<evidence type="ECO:0000313" key="2">
    <source>
        <dbReference type="EMBL" id="SUN51546.1"/>
    </source>
</evidence>
<dbReference type="EMBL" id="UHFG01000004">
    <property type="protein sequence ID" value="SUN51546.1"/>
    <property type="molecule type" value="Genomic_DNA"/>
</dbReference>
<dbReference type="AlphaFoldDB" id="A0A380JXP1"/>
<sequence length="173" mass="19800">MIVYQKEFSVETVANRDSYHDISEVVRQVIAASSIQTGICVVTTPHTTCSVFFEEFTHDKDAEGDDFLNLDLSERLERIIPRHLAKESYHYPGPAHYQAVLAWENPEDWLPNGDKTALWNADAHLKATLLGSSQTIAITSGKWNVGKTDYLYLVDFDRTRERKRRYHITVIGD</sequence>
<dbReference type="Gene3D" id="2.60.120.460">
    <property type="entry name" value="YjbQ-like"/>
    <property type="match status" value="1"/>
</dbReference>
<gene>
    <name evidence="2" type="ORF">NCTC4670_02068</name>
</gene>